<name>A0ABU3VUE3_9GAMM</name>
<keyword evidence="3 6" id="KW-0285">Flavoprotein</keyword>
<gene>
    <name evidence="9" type="primary">glpD</name>
    <name evidence="9" type="ORF">RYS15_01635</name>
</gene>
<sequence length="521" mass="58313">MTTNASAPPLTVTDTYDLVVVGGGINGCGIAADAASRGLKVLLCEQHDLGSATSSASSKLIHGGLRYLEHYEFRLVREALAEREVLLNIAPHLVNPLRFTLPHQSHLRPGWMIRTGLFLYDHLANRDTLPGSRSVRFDGTGPLAPDLRKGYSYSDCWVDDARLVVANAQAARNQGARILRDTRCVEARRLTEQALWSVALAGTRSGQRQTVYARALVNASGPWAAKLFDDALDQPSPHRVRLIKGSHIVVPRFVDQEGAFILQNSDRRIVFVLPYEDHFNLIGTTDKEYQGAPGQVTIDDEEIDYLLAVVNRHFIHQVAREDIVHSYSGVRPLLDDESSDPSAITRDYTLEIQGDPQQAPLLSIFGGKITTYRKLALAAVEKLRPWFPTLAASRTESLALPGATRQIHTRPAILECLRSLYPRLPDAMIRRFIRSYGLLAIRFLGDRQTLTALGEHFGDTLYEREVTYLMDQEWARTPEDVLWRRTKLGLRLSTEQVDRLEQWMTNHQGETAAPEAHDQCG</sequence>
<dbReference type="InterPro" id="IPR036188">
    <property type="entry name" value="FAD/NAD-bd_sf"/>
</dbReference>
<reference evidence="9 10" key="1">
    <citation type="submission" date="2023-10" db="EMBL/GenBank/DDBJ databases">
        <title>Characteristics and mechanism of a salt-tolerant marine origin heterotrophic nitrifying- aerobic denitrifying bacteria Marinobacter xestospongiae HN1.</title>
        <authorList>
            <person name="Qi R."/>
        </authorList>
    </citation>
    <scope>NUCLEOTIDE SEQUENCE [LARGE SCALE GENOMIC DNA]</scope>
    <source>
        <strain evidence="9 10">HN1</strain>
    </source>
</reference>
<protein>
    <recommendedName>
        <fullName evidence="6">Glycerol-3-phosphate dehydrogenase</fullName>
        <ecNumber evidence="6">1.1.5.3</ecNumber>
    </recommendedName>
</protein>
<evidence type="ECO:0000256" key="2">
    <source>
        <dbReference type="ARBA" id="ARBA00007330"/>
    </source>
</evidence>
<evidence type="ECO:0000256" key="5">
    <source>
        <dbReference type="ARBA" id="ARBA00023002"/>
    </source>
</evidence>
<accession>A0ABU3VUE3</accession>
<dbReference type="EC" id="1.1.5.3" evidence="6"/>
<feature type="domain" description="Alpha-glycerophosphate oxidase C-terminal" evidence="8">
    <location>
        <begin position="393"/>
        <end position="495"/>
    </location>
</feature>
<evidence type="ECO:0000256" key="6">
    <source>
        <dbReference type="RuleBase" id="RU361217"/>
    </source>
</evidence>
<dbReference type="Gene3D" id="3.30.9.10">
    <property type="entry name" value="D-Amino Acid Oxidase, subunit A, domain 2"/>
    <property type="match status" value="1"/>
</dbReference>
<dbReference type="Pfam" id="PF01266">
    <property type="entry name" value="DAO"/>
    <property type="match status" value="1"/>
</dbReference>
<dbReference type="GO" id="GO:0004368">
    <property type="term" value="F:glycerol-3-phosphate dehydrogenase (quinone) activity"/>
    <property type="evidence" value="ECO:0007669"/>
    <property type="project" value="UniProtKB-EC"/>
</dbReference>
<keyword evidence="10" id="KW-1185">Reference proteome</keyword>
<dbReference type="PROSITE" id="PS00977">
    <property type="entry name" value="FAD_G3PDH_1"/>
    <property type="match status" value="1"/>
</dbReference>
<evidence type="ECO:0000259" key="8">
    <source>
        <dbReference type="Pfam" id="PF16901"/>
    </source>
</evidence>
<dbReference type="NCBIfam" id="NF008899">
    <property type="entry name" value="PRK12266.1"/>
    <property type="match status" value="1"/>
</dbReference>
<dbReference type="PANTHER" id="PTHR11985:SF15">
    <property type="entry name" value="GLYCEROL-3-PHOSPHATE DEHYDROGENASE, MITOCHONDRIAL"/>
    <property type="match status" value="1"/>
</dbReference>
<dbReference type="InterPro" id="IPR038299">
    <property type="entry name" value="DAO_C_sf"/>
</dbReference>
<comment type="cofactor">
    <cofactor evidence="1 6">
        <name>FAD</name>
        <dbReference type="ChEBI" id="CHEBI:57692"/>
    </cofactor>
</comment>
<evidence type="ECO:0000256" key="3">
    <source>
        <dbReference type="ARBA" id="ARBA00022630"/>
    </source>
</evidence>
<evidence type="ECO:0000256" key="1">
    <source>
        <dbReference type="ARBA" id="ARBA00001974"/>
    </source>
</evidence>
<dbReference type="Pfam" id="PF16901">
    <property type="entry name" value="DAO_C"/>
    <property type="match status" value="1"/>
</dbReference>
<dbReference type="Proteomes" id="UP001269819">
    <property type="component" value="Unassembled WGS sequence"/>
</dbReference>
<dbReference type="SUPFAM" id="SSF51905">
    <property type="entry name" value="FAD/NAD(P)-binding domain"/>
    <property type="match status" value="1"/>
</dbReference>
<dbReference type="InterPro" id="IPR031656">
    <property type="entry name" value="DAO_C"/>
</dbReference>
<evidence type="ECO:0000313" key="9">
    <source>
        <dbReference type="EMBL" id="MDV2077361.1"/>
    </source>
</evidence>
<dbReference type="PROSITE" id="PS00978">
    <property type="entry name" value="FAD_G3PDH_2"/>
    <property type="match status" value="1"/>
</dbReference>
<dbReference type="Gene3D" id="6.10.250.1890">
    <property type="match status" value="1"/>
</dbReference>
<dbReference type="EMBL" id="JAWIIJ010000001">
    <property type="protein sequence ID" value="MDV2077361.1"/>
    <property type="molecule type" value="Genomic_DNA"/>
</dbReference>
<dbReference type="NCBIfam" id="NF009906">
    <property type="entry name" value="PRK13369.1"/>
    <property type="match status" value="1"/>
</dbReference>
<evidence type="ECO:0000256" key="4">
    <source>
        <dbReference type="ARBA" id="ARBA00022827"/>
    </source>
</evidence>
<evidence type="ECO:0000259" key="7">
    <source>
        <dbReference type="Pfam" id="PF01266"/>
    </source>
</evidence>
<dbReference type="Gene3D" id="3.50.50.60">
    <property type="entry name" value="FAD/NAD(P)-binding domain"/>
    <property type="match status" value="1"/>
</dbReference>
<feature type="domain" description="FAD dependent oxidoreductase" evidence="7">
    <location>
        <begin position="17"/>
        <end position="337"/>
    </location>
</feature>
<dbReference type="Gene3D" id="1.10.8.870">
    <property type="entry name" value="Alpha-glycerophosphate oxidase, cap domain"/>
    <property type="match status" value="1"/>
</dbReference>
<dbReference type="PRINTS" id="PR01001">
    <property type="entry name" value="FADG3PDH"/>
</dbReference>
<keyword evidence="4" id="KW-0274">FAD</keyword>
<comment type="caution">
    <text evidence="9">The sequence shown here is derived from an EMBL/GenBank/DDBJ whole genome shotgun (WGS) entry which is preliminary data.</text>
</comment>
<comment type="catalytic activity">
    <reaction evidence="6">
        <text>a quinone + sn-glycerol 3-phosphate = dihydroxyacetone phosphate + a quinol</text>
        <dbReference type="Rhea" id="RHEA:18977"/>
        <dbReference type="ChEBI" id="CHEBI:24646"/>
        <dbReference type="ChEBI" id="CHEBI:57597"/>
        <dbReference type="ChEBI" id="CHEBI:57642"/>
        <dbReference type="ChEBI" id="CHEBI:132124"/>
        <dbReference type="EC" id="1.1.5.3"/>
    </reaction>
</comment>
<comment type="similarity">
    <text evidence="2 6">Belongs to the FAD-dependent glycerol-3-phosphate dehydrogenase family.</text>
</comment>
<dbReference type="RefSeq" id="WP_316972334.1">
    <property type="nucleotide sequence ID" value="NZ_JAWIIJ010000001.1"/>
</dbReference>
<dbReference type="InterPro" id="IPR006076">
    <property type="entry name" value="FAD-dep_OxRdtase"/>
</dbReference>
<organism evidence="9 10">
    <name type="scientific">Marinobacter xestospongiae</name>
    <dbReference type="NCBI Taxonomy" id="994319"/>
    <lineage>
        <taxon>Bacteria</taxon>
        <taxon>Pseudomonadati</taxon>
        <taxon>Pseudomonadota</taxon>
        <taxon>Gammaproteobacteria</taxon>
        <taxon>Pseudomonadales</taxon>
        <taxon>Marinobacteraceae</taxon>
        <taxon>Marinobacter</taxon>
    </lineage>
</organism>
<keyword evidence="5 6" id="KW-0560">Oxidoreductase</keyword>
<dbReference type="InterPro" id="IPR000447">
    <property type="entry name" value="G3P_DH_FAD-dep"/>
</dbReference>
<dbReference type="PANTHER" id="PTHR11985">
    <property type="entry name" value="GLYCEROL-3-PHOSPHATE DEHYDROGENASE"/>
    <property type="match status" value="1"/>
</dbReference>
<proteinExistence type="inferred from homology"/>
<evidence type="ECO:0000313" key="10">
    <source>
        <dbReference type="Proteomes" id="UP001269819"/>
    </source>
</evidence>